<evidence type="ECO:0000313" key="1">
    <source>
        <dbReference type="EMBL" id="TGY96646.1"/>
    </source>
</evidence>
<reference evidence="1" key="1">
    <citation type="submission" date="2019-04" db="EMBL/GenBank/DDBJ databases">
        <title>Microbes associate with the intestines of laboratory mice.</title>
        <authorList>
            <person name="Navarre W."/>
            <person name="Wong E."/>
            <person name="Huang K."/>
            <person name="Tropini C."/>
            <person name="Ng K."/>
            <person name="Yu B."/>
        </authorList>
    </citation>
    <scope>NUCLEOTIDE SEQUENCE</scope>
    <source>
        <strain evidence="1">NM01_1-7b</strain>
    </source>
</reference>
<sequence length="741" mass="85953">MDGGLILEGQEAYFKELLELVKQEIDLYTRYAVRLREDGGIRHIYQTKLLKEELSNILENPFSHMDLKSYRRERELLIFRWQEFHARAFYTIKSGELLPFEYMLRRLKLDEFEQYLACLAMAPELNREFERLYCYLQDDLAWRYPSLDLCVKMYTMDEQEQNTLIGRTFVRRELLSCIFEETQRGRESELSWKLKLRRDLVSYAYFQESDLLNRKVEYRLSIPDGKPAPTLNINNQVMEVIQKRLKAGGSGQNAGQDRIKLRLFLLRGSKGSGKKLQIRLAAKAMGQGVLFFDLRVLSGKNEEQMRDSICNALVRAVLDHAFLAFCHWETLWAKEEKKRLFAQEILLKTSLFFQDVFLTVEEEVGQDVFGGEYPAGCRIEEFSLGFPSIQERSMLWKTFLEETGHEKETCGQEKQQVYDTLAAQFDFTPGMIKEAVELACREGEIYGEEVSSVRLYRACQQKISHRLGERASRVSAVYTWDDLVLEEGPKELLRQACGQVSFRGKVYEEWGFQEKIAYGRGVSMLFAGPPGTGKTMAAQVLASELNLELYKVDLSGVLSKYIGETQKNLREIFDEVKKSRSILFFDEADVLFGKRVDVTDARDISANAQTAYLLQKMEEYDGITILATNLLQNFDDAYKRRIKFIIHFTFPQKERRIQLWQKVFPRKMPLGSDLDIEYLAENFELSGAAIKNIAVNGAFLAASRQEIIGMEHIMTALQQEYEKSGKILGKAELKEYYVYKI</sequence>
<keyword evidence="1" id="KW-0067">ATP-binding</keyword>
<accession>A0AC61RXI3</accession>
<organism evidence="1 2">
    <name type="scientific">Petralouisia muris</name>
    <dbReference type="NCBI Taxonomy" id="3032872"/>
    <lineage>
        <taxon>Bacteria</taxon>
        <taxon>Bacillati</taxon>
        <taxon>Bacillota</taxon>
        <taxon>Clostridia</taxon>
        <taxon>Lachnospirales</taxon>
        <taxon>Lachnospiraceae</taxon>
        <taxon>Petralouisia</taxon>
    </lineage>
</organism>
<comment type="caution">
    <text evidence="1">The sequence shown here is derived from an EMBL/GenBank/DDBJ whole genome shotgun (WGS) entry which is preliminary data.</text>
</comment>
<name>A0AC61RXI3_9FIRM</name>
<keyword evidence="2" id="KW-1185">Reference proteome</keyword>
<protein>
    <submittedName>
        <fullName evidence="1">ATP-binding protein</fullName>
    </submittedName>
</protein>
<dbReference type="Proteomes" id="UP000304953">
    <property type="component" value="Unassembled WGS sequence"/>
</dbReference>
<proteinExistence type="predicted"/>
<dbReference type="EMBL" id="SRYA01000014">
    <property type="protein sequence ID" value="TGY96646.1"/>
    <property type="molecule type" value="Genomic_DNA"/>
</dbReference>
<evidence type="ECO:0000313" key="2">
    <source>
        <dbReference type="Proteomes" id="UP000304953"/>
    </source>
</evidence>
<keyword evidence="1" id="KW-0547">Nucleotide-binding</keyword>
<gene>
    <name evidence="1" type="ORF">E5329_08780</name>
</gene>